<dbReference type="GO" id="GO:0000160">
    <property type="term" value="P:phosphorelay signal transduction system"/>
    <property type="evidence" value="ECO:0007669"/>
    <property type="project" value="InterPro"/>
</dbReference>
<dbReference type="PANTHER" id="PTHR44591:SF3">
    <property type="entry name" value="RESPONSE REGULATORY DOMAIN-CONTAINING PROTEIN"/>
    <property type="match status" value="1"/>
</dbReference>
<evidence type="ECO:0000313" key="5">
    <source>
        <dbReference type="Proteomes" id="UP000682739"/>
    </source>
</evidence>
<gene>
    <name evidence="4" type="ORF">J1N51_14215</name>
</gene>
<dbReference type="SMART" id="SM00448">
    <property type="entry name" value="REC"/>
    <property type="match status" value="1"/>
</dbReference>
<dbReference type="RefSeq" id="WP_208831900.1">
    <property type="nucleotide sequence ID" value="NZ_CP072110.1"/>
</dbReference>
<dbReference type="AlphaFoldDB" id="A0A975DAZ0"/>
<reference evidence="4" key="1">
    <citation type="submission" date="2021-03" db="EMBL/GenBank/DDBJ databases">
        <title>Description of Psychrosphaera ytuae sp. nov. isolated from deep sea sediment of South China Sea.</title>
        <authorList>
            <person name="Zhang J."/>
            <person name="Xu X.-D."/>
        </authorList>
    </citation>
    <scope>NUCLEOTIDE SEQUENCE</scope>
    <source>
        <strain evidence="4">MTZ26</strain>
    </source>
</reference>
<proteinExistence type="predicted"/>
<evidence type="ECO:0000256" key="1">
    <source>
        <dbReference type="ARBA" id="ARBA00022553"/>
    </source>
</evidence>
<feature type="domain" description="Response regulatory" evidence="3">
    <location>
        <begin position="6"/>
        <end position="121"/>
    </location>
</feature>
<organism evidence="4 5">
    <name type="scientific">Psychrosphaera ytuae</name>
    <dbReference type="NCBI Taxonomy" id="2820710"/>
    <lineage>
        <taxon>Bacteria</taxon>
        <taxon>Pseudomonadati</taxon>
        <taxon>Pseudomonadota</taxon>
        <taxon>Gammaproteobacteria</taxon>
        <taxon>Alteromonadales</taxon>
        <taxon>Pseudoalteromonadaceae</taxon>
        <taxon>Psychrosphaera</taxon>
    </lineage>
</organism>
<dbReference type="Proteomes" id="UP000682739">
    <property type="component" value="Chromosome"/>
</dbReference>
<dbReference type="EMBL" id="CP072110">
    <property type="protein sequence ID" value="QTH63845.1"/>
    <property type="molecule type" value="Genomic_DNA"/>
</dbReference>
<dbReference type="SUPFAM" id="SSF52172">
    <property type="entry name" value="CheY-like"/>
    <property type="match status" value="1"/>
</dbReference>
<dbReference type="PANTHER" id="PTHR44591">
    <property type="entry name" value="STRESS RESPONSE REGULATOR PROTEIN 1"/>
    <property type="match status" value="1"/>
</dbReference>
<name>A0A975DAZ0_9GAMM</name>
<dbReference type="PROSITE" id="PS50110">
    <property type="entry name" value="RESPONSE_REGULATORY"/>
    <property type="match status" value="1"/>
</dbReference>
<dbReference type="InterPro" id="IPR001789">
    <property type="entry name" value="Sig_transdc_resp-reg_receiver"/>
</dbReference>
<keyword evidence="1 2" id="KW-0597">Phosphoprotein</keyword>
<sequence length="368" mass="41116">MQQKKTILVADDDASINQLLTNALASKFEVASSSSGADTLAYCQQQKPDLILLDVNLGDIDGKEICKQIKQDYAPQAPLIIFISADDGQENIISCFENGADDFIGKPFSPAQVVGKVDALIKHNILVESLQSQSQELTNLVSTTMSQASSYGQSLQMVKQLNHANSEEEIANVVFSYLATQGLHAAIYFVKGEESVCFDQKSKVCSPIVKEVFELAHNKQRIKKLGGRLLVSDEHCSVLVMNPPADESDEYSIFIDIIAVIIEALEARYIGYLRERELQSVNTELSKVITQLSVDVEKVRQDRQKLMDDIVMQIGLSFHQLDLTIEQEEYFTKLMEDTLLNHDENNNVLMDLQDKLQHLVNEMKSLLG</sequence>
<evidence type="ECO:0000313" key="4">
    <source>
        <dbReference type="EMBL" id="QTH63845.1"/>
    </source>
</evidence>
<protein>
    <submittedName>
        <fullName evidence="4">Response regulator transcription factor</fullName>
    </submittedName>
</protein>
<keyword evidence="5" id="KW-1185">Reference proteome</keyword>
<dbReference type="InterPro" id="IPR011006">
    <property type="entry name" value="CheY-like_superfamily"/>
</dbReference>
<accession>A0A975DAZ0</accession>
<evidence type="ECO:0000259" key="3">
    <source>
        <dbReference type="PROSITE" id="PS50110"/>
    </source>
</evidence>
<dbReference type="KEGG" id="psym:J1N51_14215"/>
<dbReference type="CDD" id="cd17574">
    <property type="entry name" value="REC_OmpR"/>
    <property type="match status" value="1"/>
</dbReference>
<dbReference type="Gene3D" id="3.40.50.2300">
    <property type="match status" value="1"/>
</dbReference>
<feature type="modified residue" description="4-aspartylphosphate" evidence="2">
    <location>
        <position position="54"/>
    </location>
</feature>
<dbReference type="InterPro" id="IPR050595">
    <property type="entry name" value="Bact_response_regulator"/>
</dbReference>
<dbReference type="Pfam" id="PF00072">
    <property type="entry name" value="Response_reg"/>
    <property type="match status" value="1"/>
</dbReference>
<evidence type="ECO:0000256" key="2">
    <source>
        <dbReference type="PROSITE-ProRule" id="PRU00169"/>
    </source>
</evidence>